<dbReference type="RefSeq" id="XP_030879540.1">
    <property type="nucleotide sequence ID" value="XM_031023680.1"/>
</dbReference>
<proteinExistence type="predicted"/>
<feature type="compositionally biased region" description="Basic and acidic residues" evidence="1">
    <location>
        <begin position="113"/>
        <end position="131"/>
    </location>
</feature>
<feature type="region of interest" description="Disordered" evidence="1">
    <location>
        <begin position="1"/>
        <end position="74"/>
    </location>
</feature>
<evidence type="ECO:0000256" key="1">
    <source>
        <dbReference type="SAM" id="MobiDB-lite"/>
    </source>
</evidence>
<dbReference type="Proteomes" id="UP000245341">
    <property type="component" value="Unplaced"/>
</dbReference>
<feature type="region of interest" description="Disordered" evidence="1">
    <location>
        <begin position="170"/>
        <end position="193"/>
    </location>
</feature>
<dbReference type="GeneID" id="115939392"/>
<keyword evidence="2" id="KW-1185">Reference proteome</keyword>
<organism evidence="2 3">
    <name type="scientific">Leptonychotes weddellii</name>
    <name type="common">Weddell seal</name>
    <name type="synonym">Otaria weddellii</name>
    <dbReference type="NCBI Taxonomy" id="9713"/>
    <lineage>
        <taxon>Eukaryota</taxon>
        <taxon>Metazoa</taxon>
        <taxon>Chordata</taxon>
        <taxon>Craniata</taxon>
        <taxon>Vertebrata</taxon>
        <taxon>Euteleostomi</taxon>
        <taxon>Mammalia</taxon>
        <taxon>Eutheria</taxon>
        <taxon>Laurasiatheria</taxon>
        <taxon>Carnivora</taxon>
        <taxon>Caniformia</taxon>
        <taxon>Pinnipedia</taxon>
        <taxon>Phocidae</taxon>
        <taxon>Monachinae</taxon>
        <taxon>Lobodontini</taxon>
        <taxon>Leptonychotes</taxon>
    </lineage>
</organism>
<dbReference type="KEGG" id="lww:115939392"/>
<name>A0A7F8QE60_LEPWE</name>
<evidence type="ECO:0000313" key="2">
    <source>
        <dbReference type="Proteomes" id="UP000245341"/>
    </source>
</evidence>
<protein>
    <submittedName>
        <fullName evidence="3">Histone deacetylase 7-like</fullName>
    </submittedName>
</protein>
<gene>
    <name evidence="3" type="primary">LOC115939392</name>
</gene>
<accession>A0A7F8QE60</accession>
<dbReference type="AlphaFoldDB" id="A0A7F8QE60"/>
<dbReference type="OrthoDB" id="424012at2759"/>
<evidence type="ECO:0000313" key="3">
    <source>
        <dbReference type="RefSeq" id="XP_030879540.1"/>
    </source>
</evidence>
<sequence>MVNFLSQGLELLEQGSEDGTQVSPGARCPSPPGTGHPRPRADTPGPQPQPMDLRVGQRPPVEPPPEPALLALQHPQRLHHHLFFAGLPQRSAESMRLPMDAPVPQSQAGPQEQELRQLLHKDKSKRSKDGASRPGPVARPQGRIGLGREPRLPLLAGWALPVNVVSSTRFSPDIAWPPRPPPALVEFEAEDPE</sequence>
<feature type="region of interest" description="Disordered" evidence="1">
    <location>
        <begin position="93"/>
        <end position="148"/>
    </location>
</feature>
<reference evidence="3" key="1">
    <citation type="submission" date="2025-08" db="UniProtKB">
        <authorList>
            <consortium name="RefSeq"/>
        </authorList>
    </citation>
    <scope>IDENTIFICATION</scope>
    <source>
        <tissue evidence="3">Liver</tissue>
    </source>
</reference>